<dbReference type="PANTHER" id="PTHR12542:SF25">
    <property type="entry name" value="EXOCYST SUBUNIT EXO70 FAMILY PROTEIN"/>
    <property type="match status" value="1"/>
</dbReference>
<keyword evidence="2 3" id="KW-0813">Transport</keyword>
<dbReference type="GO" id="GO:0000145">
    <property type="term" value="C:exocyst"/>
    <property type="evidence" value="ECO:0007669"/>
    <property type="project" value="InterPro"/>
</dbReference>
<dbReference type="InterPro" id="IPR016159">
    <property type="entry name" value="Cullin_repeat-like_dom_sf"/>
</dbReference>
<comment type="similarity">
    <text evidence="1 3">Belongs to the EXO70 family.</text>
</comment>
<comment type="function">
    <text evidence="3">Component of the exocyst complex.</text>
</comment>
<evidence type="ECO:0000256" key="2">
    <source>
        <dbReference type="ARBA" id="ARBA00022448"/>
    </source>
</evidence>
<dbReference type="Proteomes" id="UP000275267">
    <property type="component" value="Unassembled WGS sequence"/>
</dbReference>
<protein>
    <recommendedName>
        <fullName evidence="3">Exocyst subunit Exo70 family protein</fullName>
    </recommendedName>
</protein>
<keyword evidence="3" id="KW-0653">Protein transport</keyword>
<gene>
    <name evidence="5" type="ORF">C2845_PM07G31990</name>
</gene>
<evidence type="ECO:0000313" key="5">
    <source>
        <dbReference type="EMBL" id="RLN24375.1"/>
    </source>
</evidence>
<dbReference type="GO" id="GO:0006887">
    <property type="term" value="P:exocytosis"/>
    <property type="evidence" value="ECO:0007669"/>
    <property type="project" value="UniProtKB-KW"/>
</dbReference>
<dbReference type="SUPFAM" id="SSF74788">
    <property type="entry name" value="Cullin repeat-like"/>
    <property type="match status" value="1"/>
</dbReference>
<keyword evidence="3" id="KW-0268">Exocytosis</keyword>
<accession>A0A3L6SQR0</accession>
<dbReference type="InterPro" id="IPR046364">
    <property type="entry name" value="Exo70_C"/>
</dbReference>
<reference evidence="6" key="1">
    <citation type="journal article" date="2019" name="Nat. Commun.">
        <title>The genome of broomcorn millet.</title>
        <authorList>
            <person name="Zou C."/>
            <person name="Miki D."/>
            <person name="Li D."/>
            <person name="Tang Q."/>
            <person name="Xiao L."/>
            <person name="Rajput S."/>
            <person name="Deng P."/>
            <person name="Jia W."/>
            <person name="Huang R."/>
            <person name="Zhang M."/>
            <person name="Sun Y."/>
            <person name="Hu J."/>
            <person name="Fu X."/>
            <person name="Schnable P.S."/>
            <person name="Li F."/>
            <person name="Zhang H."/>
            <person name="Feng B."/>
            <person name="Zhu X."/>
            <person name="Liu R."/>
            <person name="Schnable J.C."/>
            <person name="Zhu J.-K."/>
            <person name="Zhang H."/>
        </authorList>
    </citation>
    <scope>NUCLEOTIDE SEQUENCE [LARGE SCALE GENOMIC DNA]</scope>
</reference>
<feature type="domain" description="Exocyst complex subunit Exo70 C-terminal" evidence="4">
    <location>
        <begin position="49"/>
        <end position="143"/>
    </location>
</feature>
<dbReference type="InterPro" id="IPR004140">
    <property type="entry name" value="Exo70"/>
</dbReference>
<dbReference type="GO" id="GO:0005546">
    <property type="term" value="F:phosphatidylinositol-4,5-bisphosphate binding"/>
    <property type="evidence" value="ECO:0007669"/>
    <property type="project" value="InterPro"/>
</dbReference>
<dbReference type="STRING" id="4540.A0A3L6SQR0"/>
<evidence type="ECO:0000313" key="6">
    <source>
        <dbReference type="Proteomes" id="UP000275267"/>
    </source>
</evidence>
<dbReference type="GO" id="GO:0015031">
    <property type="term" value="P:protein transport"/>
    <property type="evidence" value="ECO:0007669"/>
    <property type="project" value="UniProtKB-KW"/>
</dbReference>
<dbReference type="Pfam" id="PF03081">
    <property type="entry name" value="Exo70_C"/>
    <property type="match status" value="1"/>
</dbReference>
<keyword evidence="6" id="KW-1185">Reference proteome</keyword>
<dbReference type="EMBL" id="PQIB02000004">
    <property type="protein sequence ID" value="RLN24375.1"/>
    <property type="molecule type" value="Genomic_DNA"/>
</dbReference>
<dbReference type="AlphaFoldDB" id="A0A3L6SQR0"/>
<evidence type="ECO:0000256" key="3">
    <source>
        <dbReference type="RuleBase" id="RU365026"/>
    </source>
</evidence>
<sequence length="164" mass="17604">MPVVLAMLERALRAAIGGLIAKFRTDSSPAEGVGVHPLVRLRADPRGFGSLLEDEWAARRRGRLEQHAASYLEASWGPVAACLEAAAGGGGKPARALAKFNAAFEKAHGGQACREVPDPALRAAMRKAVPGMVVPAYSAFLEKPNRCRNCSKEMLRMVENRSLK</sequence>
<evidence type="ECO:0000259" key="4">
    <source>
        <dbReference type="Pfam" id="PF03081"/>
    </source>
</evidence>
<proteinExistence type="inferred from homology"/>
<comment type="caution">
    <text evidence="5">The sequence shown here is derived from an EMBL/GenBank/DDBJ whole genome shotgun (WGS) entry which is preliminary data.</text>
</comment>
<dbReference type="PANTHER" id="PTHR12542">
    <property type="entry name" value="EXOCYST COMPLEX PROTEIN EXO70"/>
    <property type="match status" value="1"/>
</dbReference>
<dbReference type="Gene3D" id="1.20.1280.170">
    <property type="entry name" value="Exocyst complex component Exo70"/>
    <property type="match status" value="1"/>
</dbReference>
<evidence type="ECO:0000256" key="1">
    <source>
        <dbReference type="ARBA" id="ARBA00006756"/>
    </source>
</evidence>
<name>A0A3L6SQR0_PANMI</name>
<organism evidence="5 6">
    <name type="scientific">Panicum miliaceum</name>
    <name type="common">Proso millet</name>
    <name type="synonym">Broomcorn millet</name>
    <dbReference type="NCBI Taxonomy" id="4540"/>
    <lineage>
        <taxon>Eukaryota</taxon>
        <taxon>Viridiplantae</taxon>
        <taxon>Streptophyta</taxon>
        <taxon>Embryophyta</taxon>
        <taxon>Tracheophyta</taxon>
        <taxon>Spermatophyta</taxon>
        <taxon>Magnoliopsida</taxon>
        <taxon>Liliopsida</taxon>
        <taxon>Poales</taxon>
        <taxon>Poaceae</taxon>
        <taxon>PACMAD clade</taxon>
        <taxon>Panicoideae</taxon>
        <taxon>Panicodae</taxon>
        <taxon>Paniceae</taxon>
        <taxon>Panicinae</taxon>
        <taxon>Panicum</taxon>
        <taxon>Panicum sect. Panicum</taxon>
    </lineage>
</organism>